<comment type="caution">
    <text evidence="1">The sequence shown here is derived from an EMBL/GenBank/DDBJ whole genome shotgun (WGS) entry which is preliminary data.</text>
</comment>
<protein>
    <submittedName>
        <fullName evidence="1">Uncharacterized protein</fullName>
    </submittedName>
</protein>
<proteinExistence type="predicted"/>
<sequence>MHTIQARVTVNSDHILNISLPDDIAEGTYQVVIVLNPQPENETDDGDTPDEIVIEGIQEGLQQAFTGQIIPLDRMWERMATESSHYLHEIRSLGHSP</sequence>
<organism evidence="1 2">
    <name type="scientific">Pannus brasiliensis CCIBt3594</name>
    <dbReference type="NCBI Taxonomy" id="1427578"/>
    <lineage>
        <taxon>Bacteria</taxon>
        <taxon>Bacillati</taxon>
        <taxon>Cyanobacteriota</taxon>
        <taxon>Cyanophyceae</taxon>
        <taxon>Oscillatoriophycideae</taxon>
        <taxon>Chroococcales</taxon>
        <taxon>Microcystaceae</taxon>
        <taxon>Pannus</taxon>
    </lineage>
</organism>
<keyword evidence="2" id="KW-1185">Reference proteome</keyword>
<dbReference type="AlphaFoldDB" id="A0AAW9QTP5"/>
<name>A0AAW9QTP5_9CHRO</name>
<reference evidence="1 2" key="1">
    <citation type="submission" date="2024-01" db="EMBL/GenBank/DDBJ databases">
        <title>Genomic insights into the taxonomy and metabolism of the cyanobacterium Pannus brasiliensis CCIBt3594.</title>
        <authorList>
            <person name="Machado M."/>
            <person name="Botero N.B."/>
            <person name="Andreote A.P.D."/>
            <person name="Feitosa A.M.T."/>
            <person name="Popin R."/>
            <person name="Sivonen K."/>
            <person name="Fiore M.F."/>
        </authorList>
    </citation>
    <scope>NUCLEOTIDE SEQUENCE [LARGE SCALE GENOMIC DNA]</scope>
    <source>
        <strain evidence="1 2">CCIBt3594</strain>
    </source>
</reference>
<evidence type="ECO:0000313" key="1">
    <source>
        <dbReference type="EMBL" id="MEG3436688.1"/>
    </source>
</evidence>
<gene>
    <name evidence="1" type="ORF">V0288_06105</name>
</gene>
<dbReference type="Proteomes" id="UP001328733">
    <property type="component" value="Unassembled WGS sequence"/>
</dbReference>
<evidence type="ECO:0000313" key="2">
    <source>
        <dbReference type="Proteomes" id="UP001328733"/>
    </source>
</evidence>
<dbReference type="RefSeq" id="WP_332864151.1">
    <property type="nucleotide sequence ID" value="NZ_JBAFSM010000009.1"/>
</dbReference>
<accession>A0AAW9QTP5</accession>
<dbReference type="EMBL" id="JBAFSM010000009">
    <property type="protein sequence ID" value="MEG3436688.1"/>
    <property type="molecule type" value="Genomic_DNA"/>
</dbReference>